<accession>A0AAN7BA41</accession>
<keyword evidence="1" id="KW-0472">Membrane</keyword>
<keyword evidence="2" id="KW-0732">Signal</keyword>
<dbReference type="Proteomes" id="UP001301769">
    <property type="component" value="Unassembled WGS sequence"/>
</dbReference>
<evidence type="ECO:0000256" key="1">
    <source>
        <dbReference type="SAM" id="Phobius"/>
    </source>
</evidence>
<name>A0AAN7BA41_9PEZI</name>
<dbReference type="AlphaFoldDB" id="A0AAN7BA41"/>
<dbReference type="EMBL" id="MU858071">
    <property type="protein sequence ID" value="KAK4216129.1"/>
    <property type="molecule type" value="Genomic_DNA"/>
</dbReference>
<reference evidence="3" key="2">
    <citation type="submission" date="2023-05" db="EMBL/GenBank/DDBJ databases">
        <authorList>
            <consortium name="Lawrence Berkeley National Laboratory"/>
            <person name="Steindorff A."/>
            <person name="Hensen N."/>
            <person name="Bonometti L."/>
            <person name="Westerberg I."/>
            <person name="Brannstrom I.O."/>
            <person name="Guillou S."/>
            <person name="Cros-Aarteil S."/>
            <person name="Calhoun S."/>
            <person name="Haridas S."/>
            <person name="Kuo A."/>
            <person name="Mondo S."/>
            <person name="Pangilinan J."/>
            <person name="Riley R."/>
            <person name="Labutti K."/>
            <person name="Andreopoulos B."/>
            <person name="Lipzen A."/>
            <person name="Chen C."/>
            <person name="Yanf M."/>
            <person name="Daum C."/>
            <person name="Ng V."/>
            <person name="Clum A."/>
            <person name="Ohm R."/>
            <person name="Martin F."/>
            <person name="Silar P."/>
            <person name="Natvig D."/>
            <person name="Lalanne C."/>
            <person name="Gautier V."/>
            <person name="Ament-Velasquez S.L."/>
            <person name="Kruys A."/>
            <person name="Hutchinson M.I."/>
            <person name="Powell A.J."/>
            <person name="Barry K."/>
            <person name="Miller A.N."/>
            <person name="Grigoriev I.V."/>
            <person name="Debuchy R."/>
            <person name="Gladieux P."/>
            <person name="Thoren M.H."/>
            <person name="Johannesson H."/>
        </authorList>
    </citation>
    <scope>NUCLEOTIDE SEQUENCE</scope>
    <source>
        <strain evidence="3">PSN293</strain>
    </source>
</reference>
<reference evidence="3" key="1">
    <citation type="journal article" date="2023" name="Mol. Phylogenet. Evol.">
        <title>Genome-scale phylogeny and comparative genomics of the fungal order Sordariales.</title>
        <authorList>
            <person name="Hensen N."/>
            <person name="Bonometti L."/>
            <person name="Westerberg I."/>
            <person name="Brannstrom I.O."/>
            <person name="Guillou S."/>
            <person name="Cros-Aarteil S."/>
            <person name="Calhoun S."/>
            <person name="Haridas S."/>
            <person name="Kuo A."/>
            <person name="Mondo S."/>
            <person name="Pangilinan J."/>
            <person name="Riley R."/>
            <person name="LaButti K."/>
            <person name="Andreopoulos B."/>
            <person name="Lipzen A."/>
            <person name="Chen C."/>
            <person name="Yan M."/>
            <person name="Daum C."/>
            <person name="Ng V."/>
            <person name="Clum A."/>
            <person name="Steindorff A."/>
            <person name="Ohm R.A."/>
            <person name="Martin F."/>
            <person name="Silar P."/>
            <person name="Natvig D.O."/>
            <person name="Lalanne C."/>
            <person name="Gautier V."/>
            <person name="Ament-Velasquez S.L."/>
            <person name="Kruys A."/>
            <person name="Hutchinson M.I."/>
            <person name="Powell A.J."/>
            <person name="Barry K."/>
            <person name="Miller A.N."/>
            <person name="Grigoriev I.V."/>
            <person name="Debuchy R."/>
            <person name="Gladieux P."/>
            <person name="Hiltunen Thoren M."/>
            <person name="Johannesson H."/>
        </authorList>
    </citation>
    <scope>NUCLEOTIDE SEQUENCE</scope>
    <source>
        <strain evidence="3">PSN293</strain>
    </source>
</reference>
<evidence type="ECO:0000313" key="3">
    <source>
        <dbReference type="EMBL" id="KAK4216129.1"/>
    </source>
</evidence>
<dbReference type="PROSITE" id="PS51257">
    <property type="entry name" value="PROKAR_LIPOPROTEIN"/>
    <property type="match status" value="1"/>
</dbReference>
<organism evidence="3 4">
    <name type="scientific">Rhypophila decipiens</name>
    <dbReference type="NCBI Taxonomy" id="261697"/>
    <lineage>
        <taxon>Eukaryota</taxon>
        <taxon>Fungi</taxon>
        <taxon>Dikarya</taxon>
        <taxon>Ascomycota</taxon>
        <taxon>Pezizomycotina</taxon>
        <taxon>Sordariomycetes</taxon>
        <taxon>Sordariomycetidae</taxon>
        <taxon>Sordariales</taxon>
        <taxon>Naviculisporaceae</taxon>
        <taxon>Rhypophila</taxon>
    </lineage>
</organism>
<keyword evidence="4" id="KW-1185">Reference proteome</keyword>
<evidence type="ECO:0008006" key="5">
    <source>
        <dbReference type="Google" id="ProtNLM"/>
    </source>
</evidence>
<sequence>MALRLGIWICLLSNLLGSCWSQLNLLFFFFLSCRYPPLNTSKYVFKDPIRKGCAKTSDSDRSDVQSCIVTFPRLEPPIDGPFSFYGCLLLCTAFCLVFPDHYPTEFAAEWRWCRTTSVIYSFFLTYLVA</sequence>
<feature type="signal peptide" evidence="2">
    <location>
        <begin position="1"/>
        <end position="21"/>
    </location>
</feature>
<gene>
    <name evidence="3" type="ORF">QBC37DRAFT_100047</name>
</gene>
<feature type="chain" id="PRO_5042975487" description="Secreted protein" evidence="2">
    <location>
        <begin position="22"/>
        <end position="129"/>
    </location>
</feature>
<keyword evidence="1" id="KW-0812">Transmembrane</keyword>
<keyword evidence="1" id="KW-1133">Transmembrane helix</keyword>
<protein>
    <recommendedName>
        <fullName evidence="5">Secreted protein</fullName>
    </recommendedName>
</protein>
<evidence type="ECO:0000256" key="2">
    <source>
        <dbReference type="SAM" id="SignalP"/>
    </source>
</evidence>
<evidence type="ECO:0000313" key="4">
    <source>
        <dbReference type="Proteomes" id="UP001301769"/>
    </source>
</evidence>
<proteinExistence type="predicted"/>
<feature type="transmembrane region" description="Helical" evidence="1">
    <location>
        <begin position="82"/>
        <end position="99"/>
    </location>
</feature>
<comment type="caution">
    <text evidence="3">The sequence shown here is derived from an EMBL/GenBank/DDBJ whole genome shotgun (WGS) entry which is preliminary data.</text>
</comment>